<evidence type="ECO:0000256" key="1">
    <source>
        <dbReference type="ARBA" id="ARBA00010641"/>
    </source>
</evidence>
<dbReference type="NCBIfam" id="TIGR02937">
    <property type="entry name" value="sigma70-ECF"/>
    <property type="match status" value="1"/>
</dbReference>
<feature type="domain" description="RNA polymerase sigma-70 region 2" evidence="6">
    <location>
        <begin position="40"/>
        <end position="106"/>
    </location>
</feature>
<keyword evidence="3" id="KW-0731">Sigma factor</keyword>
<evidence type="ECO:0000259" key="7">
    <source>
        <dbReference type="Pfam" id="PF08281"/>
    </source>
</evidence>
<comment type="similarity">
    <text evidence="1">Belongs to the sigma-70 factor family. ECF subfamily.</text>
</comment>
<dbReference type="InterPro" id="IPR007627">
    <property type="entry name" value="RNA_pol_sigma70_r2"/>
</dbReference>
<dbReference type="CDD" id="cd06171">
    <property type="entry name" value="Sigma70_r4"/>
    <property type="match status" value="1"/>
</dbReference>
<evidence type="ECO:0000256" key="4">
    <source>
        <dbReference type="ARBA" id="ARBA00023125"/>
    </source>
</evidence>
<evidence type="ECO:0000256" key="3">
    <source>
        <dbReference type="ARBA" id="ARBA00023082"/>
    </source>
</evidence>
<evidence type="ECO:0000256" key="5">
    <source>
        <dbReference type="ARBA" id="ARBA00023163"/>
    </source>
</evidence>
<dbReference type="SUPFAM" id="SSF88946">
    <property type="entry name" value="Sigma2 domain of RNA polymerase sigma factors"/>
    <property type="match status" value="1"/>
</dbReference>
<dbReference type="InterPro" id="IPR014284">
    <property type="entry name" value="RNA_pol_sigma-70_dom"/>
</dbReference>
<evidence type="ECO:0000313" key="8">
    <source>
        <dbReference type="EMBL" id="SQH98032.1"/>
    </source>
</evidence>
<dbReference type="Gene3D" id="1.10.10.10">
    <property type="entry name" value="Winged helix-like DNA-binding domain superfamily/Winged helix DNA-binding domain"/>
    <property type="match status" value="1"/>
</dbReference>
<dbReference type="STRING" id="38301.NX84_01210"/>
<dbReference type="Proteomes" id="UP000249264">
    <property type="component" value="Chromosome 1"/>
</dbReference>
<dbReference type="PANTHER" id="PTHR43133">
    <property type="entry name" value="RNA POLYMERASE ECF-TYPE SIGMA FACTO"/>
    <property type="match status" value="1"/>
</dbReference>
<reference evidence="8 9" key="1">
    <citation type="submission" date="2018-06" db="EMBL/GenBank/DDBJ databases">
        <authorList>
            <consortium name="Pathogen Informatics"/>
            <person name="Doyle S."/>
        </authorList>
    </citation>
    <scope>NUCLEOTIDE SEQUENCE [LARGE SCALE GENOMIC DNA]</scope>
    <source>
        <strain evidence="8 9">NCTC10288</strain>
    </source>
</reference>
<gene>
    <name evidence="8" type="primary">sigM</name>
    <name evidence="8" type="ORF">NCTC10288_00013</name>
</gene>
<dbReference type="Gene3D" id="1.10.1740.10">
    <property type="match status" value="1"/>
</dbReference>
<dbReference type="GO" id="GO:0006352">
    <property type="term" value="P:DNA-templated transcription initiation"/>
    <property type="evidence" value="ECO:0007669"/>
    <property type="project" value="InterPro"/>
</dbReference>
<evidence type="ECO:0000313" key="9">
    <source>
        <dbReference type="Proteomes" id="UP000249264"/>
    </source>
</evidence>
<evidence type="ECO:0000259" key="6">
    <source>
        <dbReference type="Pfam" id="PF04542"/>
    </source>
</evidence>
<dbReference type="InterPro" id="IPR039425">
    <property type="entry name" value="RNA_pol_sigma-70-like"/>
</dbReference>
<dbReference type="GO" id="GO:0016987">
    <property type="term" value="F:sigma factor activity"/>
    <property type="evidence" value="ECO:0007669"/>
    <property type="project" value="UniProtKB-KW"/>
</dbReference>
<organism evidence="8 9">
    <name type="scientific">Corynebacterium minutissimum</name>
    <dbReference type="NCBI Taxonomy" id="38301"/>
    <lineage>
        <taxon>Bacteria</taxon>
        <taxon>Bacillati</taxon>
        <taxon>Actinomycetota</taxon>
        <taxon>Actinomycetes</taxon>
        <taxon>Mycobacteriales</taxon>
        <taxon>Corynebacteriaceae</taxon>
        <taxon>Corynebacterium</taxon>
    </lineage>
</organism>
<proteinExistence type="inferred from homology"/>
<dbReference type="SUPFAM" id="SSF88659">
    <property type="entry name" value="Sigma3 and sigma4 domains of RNA polymerase sigma factors"/>
    <property type="match status" value="1"/>
</dbReference>
<protein>
    <submittedName>
        <fullName evidence="8">RNA polymerase sigma factor</fullName>
    </submittedName>
</protein>
<keyword evidence="4" id="KW-0238">DNA-binding</keyword>
<dbReference type="Pfam" id="PF04542">
    <property type="entry name" value="Sigma70_r2"/>
    <property type="match status" value="1"/>
</dbReference>
<dbReference type="EMBL" id="LS483460">
    <property type="protein sequence ID" value="SQH98032.1"/>
    <property type="molecule type" value="Genomic_DNA"/>
</dbReference>
<dbReference type="GO" id="GO:0003677">
    <property type="term" value="F:DNA binding"/>
    <property type="evidence" value="ECO:0007669"/>
    <property type="project" value="UniProtKB-KW"/>
</dbReference>
<sequence length="195" mass="21904">MLTQLSLLKFPGGFFVSTQPTDRELVDAFIGGDTKAFSAIVEKHRARLTAMARRYTRNDDDAQDIVQEALLKASCNMKSYRHDAALSTWLHRLVMNSGYDFLNHRSNRENASLDAEIIDDDRNYALAHNPSEHLAERITVAQAMQTLREDQREALYLTDVAGYPIDTVAKVQGVAPGTVKSRRARARQVLRAAID</sequence>
<dbReference type="Pfam" id="PF08281">
    <property type="entry name" value="Sigma70_r4_2"/>
    <property type="match status" value="1"/>
</dbReference>
<feature type="domain" description="RNA polymerase sigma factor 70 region 4 type 2" evidence="7">
    <location>
        <begin position="140"/>
        <end position="188"/>
    </location>
</feature>
<name>A0A2X4RL53_9CORY</name>
<dbReference type="InterPro" id="IPR013249">
    <property type="entry name" value="RNA_pol_sigma70_r4_t2"/>
</dbReference>
<dbReference type="AlphaFoldDB" id="A0A2X4RL53"/>
<evidence type="ECO:0000256" key="2">
    <source>
        <dbReference type="ARBA" id="ARBA00023015"/>
    </source>
</evidence>
<dbReference type="KEGG" id="cmin:NCTC10288_00013"/>
<keyword evidence="5" id="KW-0804">Transcription</keyword>
<accession>A0A2X4RL53</accession>
<dbReference type="InterPro" id="IPR013324">
    <property type="entry name" value="RNA_pol_sigma_r3/r4-like"/>
</dbReference>
<dbReference type="PANTHER" id="PTHR43133:SF8">
    <property type="entry name" value="RNA POLYMERASE SIGMA FACTOR HI_1459-RELATED"/>
    <property type="match status" value="1"/>
</dbReference>
<dbReference type="InterPro" id="IPR013325">
    <property type="entry name" value="RNA_pol_sigma_r2"/>
</dbReference>
<keyword evidence="2" id="KW-0805">Transcription regulation</keyword>
<dbReference type="InterPro" id="IPR036388">
    <property type="entry name" value="WH-like_DNA-bd_sf"/>
</dbReference>